<proteinExistence type="predicted"/>
<keyword evidence="2" id="KW-1185">Reference proteome</keyword>
<evidence type="ECO:0000313" key="1">
    <source>
        <dbReference type="EMBL" id="GFS83259.1"/>
    </source>
</evidence>
<name>A0A8X6MY08_NEPPI</name>
<evidence type="ECO:0000313" key="2">
    <source>
        <dbReference type="Proteomes" id="UP000887013"/>
    </source>
</evidence>
<reference evidence="1" key="1">
    <citation type="submission" date="2020-08" db="EMBL/GenBank/DDBJ databases">
        <title>Multicomponent nature underlies the extraordinary mechanical properties of spider dragline silk.</title>
        <authorList>
            <person name="Kono N."/>
            <person name="Nakamura H."/>
            <person name="Mori M."/>
            <person name="Yoshida Y."/>
            <person name="Ohtoshi R."/>
            <person name="Malay A.D."/>
            <person name="Moran D.A.P."/>
            <person name="Tomita M."/>
            <person name="Numata K."/>
            <person name="Arakawa K."/>
        </authorList>
    </citation>
    <scope>NUCLEOTIDE SEQUENCE</scope>
</reference>
<gene>
    <name evidence="1" type="ORF">NPIL_17401</name>
</gene>
<organism evidence="1 2">
    <name type="scientific">Nephila pilipes</name>
    <name type="common">Giant wood spider</name>
    <name type="synonym">Nephila maculata</name>
    <dbReference type="NCBI Taxonomy" id="299642"/>
    <lineage>
        <taxon>Eukaryota</taxon>
        <taxon>Metazoa</taxon>
        <taxon>Ecdysozoa</taxon>
        <taxon>Arthropoda</taxon>
        <taxon>Chelicerata</taxon>
        <taxon>Arachnida</taxon>
        <taxon>Araneae</taxon>
        <taxon>Araneomorphae</taxon>
        <taxon>Entelegynae</taxon>
        <taxon>Araneoidea</taxon>
        <taxon>Nephilidae</taxon>
        <taxon>Nephila</taxon>
    </lineage>
</organism>
<comment type="caution">
    <text evidence="1">The sequence shown here is derived from an EMBL/GenBank/DDBJ whole genome shotgun (WGS) entry which is preliminary data.</text>
</comment>
<dbReference type="EMBL" id="BMAW01051922">
    <property type="protein sequence ID" value="GFS83259.1"/>
    <property type="molecule type" value="Genomic_DNA"/>
</dbReference>
<dbReference type="Proteomes" id="UP000887013">
    <property type="component" value="Unassembled WGS sequence"/>
</dbReference>
<protein>
    <submittedName>
        <fullName evidence="1">Uncharacterized protein</fullName>
    </submittedName>
</protein>
<sequence length="103" mass="12171">MKCCNNLEILQIGLFPQLLEEKTNFVFQRDGDPAQRCLYVRVYFNGKSFRDGGFLVRHLDHYHQGHHPKDLRQRDFFAGLRQDNCSGTTDNERLQELSDDMQH</sequence>
<accession>A0A8X6MY08</accession>
<dbReference type="AlphaFoldDB" id="A0A8X6MY08"/>